<dbReference type="Gene3D" id="3.40.33.10">
    <property type="entry name" value="CAP"/>
    <property type="match status" value="1"/>
</dbReference>
<dbReference type="InterPro" id="IPR014044">
    <property type="entry name" value="CAP_dom"/>
</dbReference>
<name>A0A0K8R9V8_IXORI</name>
<dbReference type="InterPro" id="IPR034113">
    <property type="entry name" value="SCP_GAPR1-like"/>
</dbReference>
<dbReference type="InterPro" id="IPR001283">
    <property type="entry name" value="CRISP-related"/>
</dbReference>
<dbReference type="AlphaFoldDB" id="A0A0K8R9V8"/>
<dbReference type="InterPro" id="IPR018244">
    <property type="entry name" value="Allrgn_V5/Tpx1_CS"/>
</dbReference>
<dbReference type="FunFam" id="3.40.33.10:FF:000010">
    <property type="entry name" value="Predicted protein"/>
    <property type="match status" value="1"/>
</dbReference>
<proteinExistence type="evidence at transcript level"/>
<dbReference type="PANTHER" id="PTHR10334">
    <property type="entry name" value="CYSTEINE-RICH SECRETORY PROTEIN-RELATED"/>
    <property type="match status" value="1"/>
</dbReference>
<reference evidence="2" key="1">
    <citation type="submission" date="2012-12" db="EMBL/GenBank/DDBJ databases">
        <title>Identification and characterization of a phenylalanine ammonia-lyase gene family in Isatis indigotica Fort.</title>
        <authorList>
            <person name="Liu Q."/>
            <person name="Chen J."/>
            <person name="Zhou X."/>
            <person name="Di P."/>
            <person name="Xiao Y."/>
            <person name="Xuan H."/>
            <person name="Zhang L."/>
            <person name="Chen W."/>
        </authorList>
    </citation>
    <scope>NUCLEOTIDE SEQUENCE</scope>
    <source>
        <tissue evidence="2">Salivary gland</tissue>
    </source>
</reference>
<organism evidence="2">
    <name type="scientific">Ixodes ricinus</name>
    <name type="common">Common tick</name>
    <name type="synonym">Acarus ricinus</name>
    <dbReference type="NCBI Taxonomy" id="34613"/>
    <lineage>
        <taxon>Eukaryota</taxon>
        <taxon>Metazoa</taxon>
        <taxon>Ecdysozoa</taxon>
        <taxon>Arthropoda</taxon>
        <taxon>Chelicerata</taxon>
        <taxon>Arachnida</taxon>
        <taxon>Acari</taxon>
        <taxon>Parasitiformes</taxon>
        <taxon>Ixodida</taxon>
        <taxon>Ixodoidea</taxon>
        <taxon>Ixodidae</taxon>
        <taxon>Ixodinae</taxon>
        <taxon>Ixodes</taxon>
    </lineage>
</organism>
<evidence type="ECO:0000259" key="1">
    <source>
        <dbReference type="SMART" id="SM00198"/>
    </source>
</evidence>
<evidence type="ECO:0000313" key="2">
    <source>
        <dbReference type="EMBL" id="JAA67930.1"/>
    </source>
</evidence>
<dbReference type="PRINTS" id="PR00837">
    <property type="entry name" value="V5TPXLIKE"/>
</dbReference>
<dbReference type="Pfam" id="PF00188">
    <property type="entry name" value="CAP"/>
    <property type="match status" value="1"/>
</dbReference>
<protein>
    <submittedName>
        <fullName evidence="2">Putative antigen 5 protein</fullName>
    </submittedName>
</protein>
<dbReference type="EMBL" id="GADI01005878">
    <property type="protein sequence ID" value="JAA67930.1"/>
    <property type="molecule type" value="mRNA"/>
</dbReference>
<sequence>MLDWHNYYRRQRATPPLRYNYNLQAWAQQWAERLALYDVIEHRPPQPDPYNRMGENIYWMTLTKPNFVPSEREVTTLWYNEIHKYNYRNPWYSPQTSHFTQMVWKATTLVGCGYARSHYSGTTYVVCNYWPQGNIHGEFANNVR</sequence>
<dbReference type="PROSITE" id="PS01010">
    <property type="entry name" value="CRISP_2"/>
    <property type="match status" value="1"/>
</dbReference>
<dbReference type="GO" id="GO:0005576">
    <property type="term" value="C:extracellular region"/>
    <property type="evidence" value="ECO:0007669"/>
    <property type="project" value="InterPro"/>
</dbReference>
<dbReference type="InterPro" id="IPR035940">
    <property type="entry name" value="CAP_sf"/>
</dbReference>
<accession>A0A0K8R9V8</accession>
<dbReference type="SUPFAM" id="SSF55797">
    <property type="entry name" value="PR-1-like"/>
    <property type="match status" value="1"/>
</dbReference>
<feature type="domain" description="SCP" evidence="1">
    <location>
        <begin position="1"/>
        <end position="137"/>
    </location>
</feature>
<dbReference type="CDD" id="cd05382">
    <property type="entry name" value="CAP_GAPR1-like"/>
    <property type="match status" value="1"/>
</dbReference>
<dbReference type="SMART" id="SM00198">
    <property type="entry name" value="SCP"/>
    <property type="match status" value="1"/>
</dbReference>